<reference evidence="3" key="1">
    <citation type="journal article" date="2015" name="PLoS Genet.">
        <title>Genome Sequence and Transcriptome Analyses of Chrysochromulina tobin: Metabolic Tools for Enhanced Algal Fitness in the Prominent Order Prymnesiales (Haptophyceae).</title>
        <authorList>
            <person name="Hovde B.T."/>
            <person name="Deodato C.R."/>
            <person name="Hunsperger H.M."/>
            <person name="Ryken S.A."/>
            <person name="Yost W."/>
            <person name="Jha R.K."/>
            <person name="Patterson J."/>
            <person name="Monnat R.J. Jr."/>
            <person name="Barlow S.B."/>
            <person name="Starkenburg S.R."/>
            <person name="Cattolico R.A."/>
        </authorList>
    </citation>
    <scope>NUCLEOTIDE SEQUENCE</scope>
    <source>
        <strain evidence="3">CCMP291</strain>
    </source>
</reference>
<feature type="chain" id="PRO_5005602030" evidence="1">
    <location>
        <begin position="34"/>
        <end position="206"/>
    </location>
</feature>
<dbReference type="Gene3D" id="2.40.128.20">
    <property type="match status" value="1"/>
</dbReference>
<keyword evidence="3" id="KW-1185">Reference proteome</keyword>
<dbReference type="EMBL" id="JWZX01002414">
    <property type="protein sequence ID" value="KOO29456.1"/>
    <property type="molecule type" value="Genomic_DNA"/>
</dbReference>
<dbReference type="InterPro" id="IPR012674">
    <property type="entry name" value="Calycin"/>
</dbReference>
<sequence length="206" mass="22999">MLNIFAIFVHRRLYHWVFEVLPLCLLAFQSIAAVTAQGNVDGWSRQAVGAARDLGRNMGKAGEQLANFIGRWNIQERHNMDEFLEQLGFTAWQRALITRAGQQTTMEATGGNLSIITSDLRGTTRLDLPLDGAEQESADGDGGRTVYRRAQVDRHAVTVTERFPGDEEPVSICRRTLNPDGRMVIEIKKRTPTGRLASFRAIASRC</sequence>
<evidence type="ECO:0000313" key="3">
    <source>
        <dbReference type="Proteomes" id="UP000037460"/>
    </source>
</evidence>
<keyword evidence="1" id="KW-0732">Signal</keyword>
<evidence type="ECO:0000256" key="1">
    <source>
        <dbReference type="SAM" id="SignalP"/>
    </source>
</evidence>
<accession>A0A0M0JS85</accession>
<dbReference type="AlphaFoldDB" id="A0A0M0JS85"/>
<gene>
    <name evidence="2" type="ORF">Ctob_009722</name>
</gene>
<dbReference type="SUPFAM" id="SSF50814">
    <property type="entry name" value="Lipocalins"/>
    <property type="match status" value="1"/>
</dbReference>
<feature type="signal peptide" evidence="1">
    <location>
        <begin position="1"/>
        <end position="33"/>
    </location>
</feature>
<comment type="caution">
    <text evidence="2">The sequence shown here is derived from an EMBL/GenBank/DDBJ whole genome shotgun (WGS) entry which is preliminary data.</text>
</comment>
<organism evidence="2 3">
    <name type="scientific">Chrysochromulina tobinii</name>
    <dbReference type="NCBI Taxonomy" id="1460289"/>
    <lineage>
        <taxon>Eukaryota</taxon>
        <taxon>Haptista</taxon>
        <taxon>Haptophyta</taxon>
        <taxon>Prymnesiophyceae</taxon>
        <taxon>Prymnesiales</taxon>
        <taxon>Chrysochromulinaceae</taxon>
        <taxon>Chrysochromulina</taxon>
    </lineage>
</organism>
<dbReference type="Proteomes" id="UP000037460">
    <property type="component" value="Unassembled WGS sequence"/>
</dbReference>
<protein>
    <submittedName>
        <fullName evidence="2">Uncharacterized protein</fullName>
    </submittedName>
</protein>
<proteinExistence type="predicted"/>
<evidence type="ECO:0000313" key="2">
    <source>
        <dbReference type="EMBL" id="KOO29456.1"/>
    </source>
</evidence>
<name>A0A0M0JS85_9EUKA</name>